<dbReference type="Pfam" id="PF01844">
    <property type="entry name" value="HNH"/>
    <property type="match status" value="1"/>
</dbReference>
<feature type="region of interest" description="Disordered" evidence="1">
    <location>
        <begin position="494"/>
        <end position="537"/>
    </location>
</feature>
<comment type="caution">
    <text evidence="3">The sequence shown here is derived from an EMBL/GenBank/DDBJ whole genome shotgun (WGS) entry which is preliminary data.</text>
</comment>
<dbReference type="Gene3D" id="1.10.30.50">
    <property type="match status" value="1"/>
</dbReference>
<dbReference type="Proteomes" id="UP000479226">
    <property type="component" value="Unassembled WGS sequence"/>
</dbReference>
<feature type="domain" description="HNH nuclease" evidence="2">
    <location>
        <begin position="568"/>
        <end position="618"/>
    </location>
</feature>
<dbReference type="CDD" id="cd00085">
    <property type="entry name" value="HNHc"/>
    <property type="match status" value="1"/>
</dbReference>
<evidence type="ECO:0000256" key="1">
    <source>
        <dbReference type="SAM" id="MobiDB-lite"/>
    </source>
</evidence>
<feature type="region of interest" description="Disordered" evidence="1">
    <location>
        <begin position="656"/>
        <end position="676"/>
    </location>
</feature>
<dbReference type="InterPro" id="IPR003615">
    <property type="entry name" value="HNH_nuc"/>
</dbReference>
<reference evidence="3 4" key="1">
    <citation type="submission" date="2020-02" db="EMBL/GenBank/DDBJ databases">
        <title>Genome sequence of the type strain DSM 27180 of Arthrobacter silviterrae.</title>
        <authorList>
            <person name="Gao J."/>
            <person name="Sun J."/>
        </authorList>
    </citation>
    <scope>NUCLEOTIDE SEQUENCE [LARGE SCALE GENOMIC DNA]</scope>
    <source>
        <strain evidence="3 4">DSM 27180</strain>
    </source>
</reference>
<evidence type="ECO:0000313" key="3">
    <source>
        <dbReference type="EMBL" id="NGN82768.1"/>
    </source>
</evidence>
<sequence length="676" mass="68841">MAAPEWQGSGPTPVGAAPAPGRPVPGRPVAGGPAAPFPVPAASSQAYRGEGLGNRARLMVQASELTSIAKGLVGKCADFLDPALLAQLDAALARELADRSEARASEAAARVGTAVREGRSAAALDGLARRASAATAAATKATAFAAKAAGVALALEDPFRDSDECCSDLVDGVDAAGLVDLIEQLETAKNALTGVQAKAQAVFAAQQRLAQAKAGMVKDKLGKGVGLQIGLARGESAHRGRQLAELAAVLVREMPHTLNALASGAVGEYRTQIMATETVFLSSEHRADVDRALASDLEKFAAMGTKELAAAARNAAYLLEPEVFTKRRGKAVTDRHVTLRPAADGMTLLSALIPLRHGVAVLKTLTQVADSARAAGDQRGVGQLMADALTHRLLQHQPCDEGAGAAGDHRGPATEVSGAARVVAPGSAAGRAHGTGPVGAVGDSANDGGAMVGGALLDSTGGRCTTITEPGIMLELVMTDRSLFDGANDPAVLTGHDPIPAPEARSMVLGSGPSPGSGTSPGAGSNSSHSSGPGQPAAAQVWVRRLYTHPETGALLAMGSRARFFPEGMKEFLRLQYQRCATPYCDAPIREYDHIKSWASGGTTTIANGQGLCASCNKSKEAPGWSAEVVKGGPVVPRTTFTTPAGRRYTAIAPMLPGGPGLLGSPPPSGEPPDPP</sequence>
<organism evidence="3 4">
    <name type="scientific">Arthrobacter silviterrae</name>
    <dbReference type="NCBI Taxonomy" id="2026658"/>
    <lineage>
        <taxon>Bacteria</taxon>
        <taxon>Bacillati</taxon>
        <taxon>Actinomycetota</taxon>
        <taxon>Actinomycetes</taxon>
        <taxon>Micrococcales</taxon>
        <taxon>Micrococcaceae</taxon>
        <taxon>Arthrobacter</taxon>
    </lineage>
</organism>
<feature type="region of interest" description="Disordered" evidence="1">
    <location>
        <begin position="1"/>
        <end position="37"/>
    </location>
</feature>
<dbReference type="EMBL" id="JAAKZI010000005">
    <property type="protein sequence ID" value="NGN82768.1"/>
    <property type="molecule type" value="Genomic_DNA"/>
</dbReference>
<feature type="compositionally biased region" description="Low complexity" evidence="1">
    <location>
        <begin position="10"/>
        <end position="19"/>
    </location>
</feature>
<gene>
    <name evidence="3" type="ORF">G6N77_04720</name>
</gene>
<dbReference type="RefSeq" id="WP_165180867.1">
    <property type="nucleotide sequence ID" value="NZ_JAAKZI010000005.1"/>
</dbReference>
<proteinExistence type="predicted"/>
<evidence type="ECO:0000259" key="2">
    <source>
        <dbReference type="SMART" id="SM00507"/>
    </source>
</evidence>
<feature type="compositionally biased region" description="Pro residues" evidence="1">
    <location>
        <begin position="665"/>
        <end position="676"/>
    </location>
</feature>
<accession>A0ABX0D7B2</accession>
<dbReference type="InterPro" id="IPR002711">
    <property type="entry name" value="HNH"/>
</dbReference>
<name>A0ABX0D7B2_9MICC</name>
<protein>
    <recommendedName>
        <fullName evidence="2">HNH nuclease domain-containing protein</fullName>
    </recommendedName>
</protein>
<dbReference type="SMART" id="SM00507">
    <property type="entry name" value="HNHc"/>
    <property type="match status" value="1"/>
</dbReference>
<feature type="compositionally biased region" description="Low complexity" evidence="1">
    <location>
        <begin position="522"/>
        <end position="536"/>
    </location>
</feature>
<evidence type="ECO:0000313" key="4">
    <source>
        <dbReference type="Proteomes" id="UP000479226"/>
    </source>
</evidence>
<keyword evidence="4" id="KW-1185">Reference proteome</keyword>